<organism evidence="1 2">
    <name type="scientific">Selenihalanaerobacter shriftii</name>
    <dbReference type="NCBI Taxonomy" id="142842"/>
    <lineage>
        <taxon>Bacteria</taxon>
        <taxon>Bacillati</taxon>
        <taxon>Bacillota</taxon>
        <taxon>Clostridia</taxon>
        <taxon>Halanaerobiales</taxon>
        <taxon>Halobacteroidaceae</taxon>
        <taxon>Selenihalanaerobacter</taxon>
    </lineage>
</organism>
<dbReference type="EMBL" id="FUWM01000003">
    <property type="protein sequence ID" value="SJZ31325.1"/>
    <property type="molecule type" value="Genomic_DNA"/>
</dbReference>
<keyword evidence="2" id="KW-1185">Reference proteome</keyword>
<protein>
    <recommendedName>
        <fullName evidence="3">DUF3243 domain-containing protein</fullName>
    </recommendedName>
</protein>
<dbReference type="AlphaFoldDB" id="A0A1T4JMS6"/>
<dbReference type="Gene3D" id="1.10.760.20">
    <property type="entry name" value="Protein of unknown function DUF3243"/>
    <property type="match status" value="1"/>
</dbReference>
<dbReference type="Pfam" id="PF11588">
    <property type="entry name" value="DUF3243"/>
    <property type="match status" value="1"/>
</dbReference>
<gene>
    <name evidence="1" type="ORF">SAMN02745118_00202</name>
</gene>
<evidence type="ECO:0000313" key="2">
    <source>
        <dbReference type="Proteomes" id="UP000190625"/>
    </source>
</evidence>
<dbReference type="STRING" id="142842.SAMN02745118_00202"/>
<name>A0A1T4JMS6_9FIRM</name>
<proteinExistence type="predicted"/>
<sequence length="86" mass="9895">MSVLDSFSHFRKILSKQVNMAESVGMSDDSLTKITNRLADFLADNVEPRNKEEELLGEMWQVASEDEQMVLSKLILRLIEKSDKKH</sequence>
<dbReference type="Proteomes" id="UP000190625">
    <property type="component" value="Unassembled WGS sequence"/>
</dbReference>
<reference evidence="2" key="1">
    <citation type="submission" date="2017-02" db="EMBL/GenBank/DDBJ databases">
        <authorList>
            <person name="Varghese N."/>
            <person name="Submissions S."/>
        </authorList>
    </citation>
    <scope>NUCLEOTIDE SEQUENCE [LARGE SCALE GENOMIC DNA]</scope>
    <source>
        <strain evidence="2">ATCC BAA-73</strain>
    </source>
</reference>
<evidence type="ECO:0000313" key="1">
    <source>
        <dbReference type="EMBL" id="SJZ31325.1"/>
    </source>
</evidence>
<evidence type="ECO:0008006" key="3">
    <source>
        <dbReference type="Google" id="ProtNLM"/>
    </source>
</evidence>
<dbReference type="InterPro" id="IPR038292">
    <property type="entry name" value="YmfJ/YflH_sf"/>
</dbReference>
<dbReference type="InterPro" id="IPR021637">
    <property type="entry name" value="DUF3243"/>
</dbReference>
<dbReference type="OrthoDB" id="2382009at2"/>
<dbReference type="RefSeq" id="WP_078808732.1">
    <property type="nucleotide sequence ID" value="NZ_FUWM01000003.1"/>
</dbReference>
<accession>A0A1T4JMS6</accession>